<reference evidence="1" key="5">
    <citation type="journal article" date="2021" name="G3 (Bethesda)">
        <title>Aegilops tauschii genome assembly Aet v5.0 features greater sequence contiguity and improved annotation.</title>
        <authorList>
            <person name="Wang L."/>
            <person name="Zhu T."/>
            <person name="Rodriguez J.C."/>
            <person name="Deal K.R."/>
            <person name="Dubcovsky J."/>
            <person name="McGuire P.E."/>
            <person name="Lux T."/>
            <person name="Spannagl M."/>
            <person name="Mayer K.F.X."/>
            <person name="Baldrich P."/>
            <person name="Meyers B.C."/>
            <person name="Huo N."/>
            <person name="Gu Y.Q."/>
            <person name="Zhou H."/>
            <person name="Devos K.M."/>
            <person name="Bennetzen J.L."/>
            <person name="Unver T."/>
            <person name="Budak H."/>
            <person name="Gulick P.J."/>
            <person name="Galiba G."/>
            <person name="Kalapos B."/>
            <person name="Nelson D.R."/>
            <person name="Li P."/>
            <person name="You F.M."/>
            <person name="Luo M.C."/>
            <person name="Dvorak J."/>
        </authorList>
    </citation>
    <scope>NUCLEOTIDE SEQUENCE [LARGE SCALE GENOMIC DNA]</scope>
    <source>
        <strain evidence="1">cv. AL8/78</strain>
    </source>
</reference>
<organism evidence="1 2">
    <name type="scientific">Aegilops tauschii subsp. strangulata</name>
    <name type="common">Goatgrass</name>
    <dbReference type="NCBI Taxonomy" id="200361"/>
    <lineage>
        <taxon>Eukaryota</taxon>
        <taxon>Viridiplantae</taxon>
        <taxon>Streptophyta</taxon>
        <taxon>Embryophyta</taxon>
        <taxon>Tracheophyta</taxon>
        <taxon>Spermatophyta</taxon>
        <taxon>Magnoliopsida</taxon>
        <taxon>Liliopsida</taxon>
        <taxon>Poales</taxon>
        <taxon>Poaceae</taxon>
        <taxon>BOP clade</taxon>
        <taxon>Pooideae</taxon>
        <taxon>Triticodae</taxon>
        <taxon>Triticeae</taxon>
        <taxon>Triticinae</taxon>
        <taxon>Aegilops</taxon>
    </lineage>
</organism>
<dbReference type="AlphaFoldDB" id="A0A453LE04"/>
<accession>A0A453LE04</accession>
<reference evidence="1" key="3">
    <citation type="journal article" date="2017" name="Nature">
        <title>Genome sequence of the progenitor of the wheat D genome Aegilops tauschii.</title>
        <authorList>
            <person name="Luo M.C."/>
            <person name="Gu Y.Q."/>
            <person name="Puiu D."/>
            <person name="Wang H."/>
            <person name="Twardziok S.O."/>
            <person name="Deal K.R."/>
            <person name="Huo N."/>
            <person name="Zhu T."/>
            <person name="Wang L."/>
            <person name="Wang Y."/>
            <person name="McGuire P.E."/>
            <person name="Liu S."/>
            <person name="Long H."/>
            <person name="Ramasamy R.K."/>
            <person name="Rodriguez J.C."/>
            <person name="Van S.L."/>
            <person name="Yuan L."/>
            <person name="Wang Z."/>
            <person name="Xia Z."/>
            <person name="Xiao L."/>
            <person name="Anderson O.D."/>
            <person name="Ouyang S."/>
            <person name="Liang Y."/>
            <person name="Zimin A.V."/>
            <person name="Pertea G."/>
            <person name="Qi P."/>
            <person name="Bennetzen J.L."/>
            <person name="Dai X."/>
            <person name="Dawson M.W."/>
            <person name="Muller H.G."/>
            <person name="Kugler K."/>
            <person name="Rivarola-Duarte L."/>
            <person name="Spannagl M."/>
            <person name="Mayer K.F.X."/>
            <person name="Lu F.H."/>
            <person name="Bevan M.W."/>
            <person name="Leroy P."/>
            <person name="Li P."/>
            <person name="You F.M."/>
            <person name="Sun Q."/>
            <person name="Liu Z."/>
            <person name="Lyons E."/>
            <person name="Wicker T."/>
            <person name="Salzberg S.L."/>
            <person name="Devos K.M."/>
            <person name="Dvorak J."/>
        </authorList>
    </citation>
    <scope>NUCLEOTIDE SEQUENCE [LARGE SCALE GENOMIC DNA]</scope>
    <source>
        <strain evidence="1">cv. AL8/78</strain>
    </source>
</reference>
<dbReference type="EnsemblPlants" id="AET5Gv20729500.8">
    <property type="protein sequence ID" value="AET5Gv20729500.8"/>
    <property type="gene ID" value="AET5Gv20729500"/>
</dbReference>
<sequence>SVFYCISFLITHFLSRNQSGWLSRKMFCLMEIPM</sequence>
<reference evidence="2" key="2">
    <citation type="journal article" date="2017" name="Nat. Plants">
        <title>The Aegilops tauschii genome reveals multiple impacts of transposons.</title>
        <authorList>
            <person name="Zhao G."/>
            <person name="Zou C."/>
            <person name="Li K."/>
            <person name="Wang K."/>
            <person name="Li T."/>
            <person name="Gao L."/>
            <person name="Zhang X."/>
            <person name="Wang H."/>
            <person name="Yang Z."/>
            <person name="Liu X."/>
            <person name="Jiang W."/>
            <person name="Mao L."/>
            <person name="Kong X."/>
            <person name="Jiao Y."/>
            <person name="Jia J."/>
        </authorList>
    </citation>
    <scope>NUCLEOTIDE SEQUENCE [LARGE SCALE GENOMIC DNA]</scope>
    <source>
        <strain evidence="2">cv. AL8/78</strain>
    </source>
</reference>
<name>A0A453LE04_AEGTS</name>
<keyword evidence="2" id="KW-1185">Reference proteome</keyword>
<reference evidence="2" key="1">
    <citation type="journal article" date="2014" name="Science">
        <title>Ancient hybridizations among the ancestral genomes of bread wheat.</title>
        <authorList>
            <consortium name="International Wheat Genome Sequencing Consortium,"/>
            <person name="Marcussen T."/>
            <person name="Sandve S.R."/>
            <person name="Heier L."/>
            <person name="Spannagl M."/>
            <person name="Pfeifer M."/>
            <person name="Jakobsen K.S."/>
            <person name="Wulff B.B."/>
            <person name="Steuernagel B."/>
            <person name="Mayer K.F."/>
            <person name="Olsen O.A."/>
        </authorList>
    </citation>
    <scope>NUCLEOTIDE SEQUENCE [LARGE SCALE GENOMIC DNA]</scope>
    <source>
        <strain evidence="2">cv. AL8/78</strain>
    </source>
</reference>
<dbReference type="Proteomes" id="UP000015105">
    <property type="component" value="Chromosome 5D"/>
</dbReference>
<evidence type="ECO:0000313" key="1">
    <source>
        <dbReference type="EnsemblPlants" id="AET5Gv20729500.8"/>
    </source>
</evidence>
<evidence type="ECO:0000313" key="2">
    <source>
        <dbReference type="Proteomes" id="UP000015105"/>
    </source>
</evidence>
<reference evidence="1" key="4">
    <citation type="submission" date="2019-03" db="UniProtKB">
        <authorList>
            <consortium name="EnsemblPlants"/>
        </authorList>
    </citation>
    <scope>IDENTIFICATION</scope>
</reference>
<dbReference type="Gramene" id="AET5Gv20729500.8">
    <property type="protein sequence ID" value="AET5Gv20729500.8"/>
    <property type="gene ID" value="AET5Gv20729500"/>
</dbReference>
<proteinExistence type="predicted"/>
<protein>
    <submittedName>
        <fullName evidence="1">Mediator complex subunit 10</fullName>
    </submittedName>
</protein>